<protein>
    <recommendedName>
        <fullName evidence="3">Large ribosomal RNA subunit accumulation protein YceD</fullName>
    </recommendedName>
    <alternativeName>
        <fullName evidence="5">23S rRNA accumulation protein YceD</fullName>
    </alternativeName>
</protein>
<accession>A0ABW0NHK9</accession>
<dbReference type="PANTHER" id="PTHR38099">
    <property type="entry name" value="LARGE RIBOSOMAL RNA SUBUNIT ACCUMULATION PROTEIN YCED"/>
    <property type="match status" value="1"/>
</dbReference>
<dbReference type="InterPro" id="IPR039255">
    <property type="entry name" value="YceD_bac"/>
</dbReference>
<evidence type="ECO:0000256" key="4">
    <source>
        <dbReference type="ARBA" id="ARBA00022517"/>
    </source>
</evidence>
<dbReference type="Pfam" id="PF02620">
    <property type="entry name" value="YceD"/>
    <property type="match status" value="1"/>
</dbReference>
<comment type="caution">
    <text evidence="6">The sequence shown here is derived from an EMBL/GenBank/DDBJ whole genome shotgun (WGS) entry which is preliminary data.</text>
</comment>
<dbReference type="PANTHER" id="PTHR38099:SF1">
    <property type="entry name" value="LARGE RIBOSOMAL RNA SUBUNIT ACCUMULATION PROTEIN YCED"/>
    <property type="match status" value="1"/>
</dbReference>
<dbReference type="RefSeq" id="WP_376850853.1">
    <property type="nucleotide sequence ID" value="NZ_JBHSMF010000009.1"/>
</dbReference>
<evidence type="ECO:0000256" key="2">
    <source>
        <dbReference type="ARBA" id="ARBA00010740"/>
    </source>
</evidence>
<keyword evidence="4" id="KW-0690">Ribosome biogenesis</keyword>
<sequence length="182" mass="20348">MKMEYDPRRLDVKAFAEAAAELSGQERLGDHSRLMAETAGRGAETRLSWSVTGEMRNPAHVHPEIWLHVEADTVLSLTCQRCLAPVDVPVAVKRPFRFVQDEASAMAEDDHSEEDLLALSRSFDLIELVEDELLMDLPVAPRHEVCPVPVQLAVEDPGFEATPAPRENPFALLQRLKTRKGE</sequence>
<comment type="function">
    <text evidence="1">Plays a role in synthesis, processing and/or stability of 23S rRNA.</text>
</comment>
<reference evidence="7" key="1">
    <citation type="journal article" date="2019" name="Int. J. Syst. Evol. Microbiol.">
        <title>The Global Catalogue of Microorganisms (GCM) 10K type strain sequencing project: providing services to taxonomists for standard genome sequencing and annotation.</title>
        <authorList>
            <consortium name="The Broad Institute Genomics Platform"/>
            <consortium name="The Broad Institute Genome Sequencing Center for Infectious Disease"/>
            <person name="Wu L."/>
            <person name="Ma J."/>
        </authorList>
    </citation>
    <scope>NUCLEOTIDE SEQUENCE [LARGE SCALE GENOMIC DNA]</scope>
    <source>
        <strain evidence="7">CCUG 57401</strain>
    </source>
</reference>
<proteinExistence type="inferred from homology"/>
<name>A0ABW0NHK9_9BURK</name>
<keyword evidence="7" id="KW-1185">Reference proteome</keyword>
<organism evidence="6 7">
    <name type="scientific">Caenimonas terrae</name>
    <dbReference type="NCBI Taxonomy" id="696074"/>
    <lineage>
        <taxon>Bacteria</taxon>
        <taxon>Pseudomonadati</taxon>
        <taxon>Pseudomonadota</taxon>
        <taxon>Betaproteobacteria</taxon>
        <taxon>Burkholderiales</taxon>
        <taxon>Comamonadaceae</taxon>
        <taxon>Caenimonas</taxon>
    </lineage>
</organism>
<dbReference type="EMBL" id="JBHSMF010000009">
    <property type="protein sequence ID" value="MFC5498772.1"/>
    <property type="molecule type" value="Genomic_DNA"/>
</dbReference>
<evidence type="ECO:0000256" key="1">
    <source>
        <dbReference type="ARBA" id="ARBA00002868"/>
    </source>
</evidence>
<evidence type="ECO:0000256" key="3">
    <source>
        <dbReference type="ARBA" id="ARBA00015716"/>
    </source>
</evidence>
<dbReference type="Proteomes" id="UP001596037">
    <property type="component" value="Unassembled WGS sequence"/>
</dbReference>
<dbReference type="InterPro" id="IPR003772">
    <property type="entry name" value="YceD"/>
</dbReference>
<gene>
    <name evidence="6" type="ORF">ACFPOE_14590</name>
</gene>
<evidence type="ECO:0000313" key="7">
    <source>
        <dbReference type="Proteomes" id="UP001596037"/>
    </source>
</evidence>
<evidence type="ECO:0000313" key="6">
    <source>
        <dbReference type="EMBL" id="MFC5498772.1"/>
    </source>
</evidence>
<evidence type="ECO:0000256" key="5">
    <source>
        <dbReference type="ARBA" id="ARBA00031841"/>
    </source>
</evidence>
<comment type="similarity">
    <text evidence="2">Belongs to the DUF177 domain family.</text>
</comment>